<dbReference type="GO" id="GO:0006784">
    <property type="term" value="P:heme A biosynthetic process"/>
    <property type="evidence" value="ECO:0007669"/>
    <property type="project" value="InterPro"/>
</dbReference>
<evidence type="ECO:0000256" key="9">
    <source>
        <dbReference type="ARBA" id="ARBA00023136"/>
    </source>
</evidence>
<keyword evidence="4" id="KW-0479">Metal-binding</keyword>
<dbReference type="InterPro" id="IPR003780">
    <property type="entry name" value="COX15/CtaA_fam"/>
</dbReference>
<dbReference type="GO" id="GO:0046872">
    <property type="term" value="F:metal ion binding"/>
    <property type="evidence" value="ECO:0007669"/>
    <property type="project" value="UniProtKB-KW"/>
</dbReference>
<gene>
    <name evidence="13" type="ORF">F8O05_04885</name>
</gene>
<evidence type="ECO:0000256" key="10">
    <source>
        <dbReference type="ARBA" id="ARBA00023157"/>
    </source>
</evidence>
<evidence type="ECO:0000256" key="6">
    <source>
        <dbReference type="ARBA" id="ARBA00023002"/>
    </source>
</evidence>
<feature type="transmembrane region" description="Helical" evidence="12">
    <location>
        <begin position="265"/>
        <end position="287"/>
    </location>
</feature>
<comment type="subcellular location">
    <subcellularLocation>
        <location evidence="1">Membrane</location>
        <topology evidence="1">Multi-pass membrane protein</topology>
    </subcellularLocation>
</comment>
<feature type="transmembrane region" description="Helical" evidence="12">
    <location>
        <begin position="164"/>
        <end position="184"/>
    </location>
</feature>
<keyword evidence="8" id="KW-0350">Heme biosynthesis</keyword>
<dbReference type="PANTHER" id="PTHR35457">
    <property type="entry name" value="HEME A SYNTHASE"/>
    <property type="match status" value="1"/>
</dbReference>
<reference evidence="13 14" key="1">
    <citation type="submission" date="2019-09" db="EMBL/GenBank/DDBJ databases">
        <title>Phylogeny of genus Pseudoclavibacter and closely related genus.</title>
        <authorList>
            <person name="Li Y."/>
        </authorList>
    </citation>
    <scope>NUCLEOTIDE SEQUENCE [LARGE SCALE GENOMIC DNA]</scope>
    <source>
        <strain evidence="13 14">KCTC 13959</strain>
    </source>
</reference>
<evidence type="ECO:0000256" key="7">
    <source>
        <dbReference type="ARBA" id="ARBA00023004"/>
    </source>
</evidence>
<feature type="transmembrane region" description="Helical" evidence="12">
    <location>
        <begin position="213"/>
        <end position="230"/>
    </location>
</feature>
<feature type="transmembrane region" description="Helical" evidence="12">
    <location>
        <begin position="69"/>
        <end position="87"/>
    </location>
</feature>
<evidence type="ECO:0000256" key="4">
    <source>
        <dbReference type="ARBA" id="ARBA00022723"/>
    </source>
</evidence>
<keyword evidence="2" id="KW-1003">Cell membrane</keyword>
<feature type="transmembrane region" description="Helical" evidence="12">
    <location>
        <begin position="12"/>
        <end position="34"/>
    </location>
</feature>
<proteinExistence type="predicted"/>
<feature type="transmembrane region" description="Helical" evidence="12">
    <location>
        <begin position="242"/>
        <end position="259"/>
    </location>
</feature>
<feature type="transmembrane region" description="Helical" evidence="12">
    <location>
        <begin position="124"/>
        <end position="143"/>
    </location>
</feature>
<dbReference type="EMBL" id="WBKB01000002">
    <property type="protein sequence ID" value="KAB1644256.1"/>
    <property type="molecule type" value="Genomic_DNA"/>
</dbReference>
<sequence>MPDHVTPWTRVIAWVNLAVNIIIVGTGGLVRLTGSGLGCPTWPMCTDDSLVPTAEMGIHGIIEFGNRTLTGVVVVAALLTFLAVFNTARTGLGLVIPSLWVGSLIIVQAIVGGITVLFHLDPRIVGVHFLFSALIVGIAALLLQRVRLAEQLPRRGATKGAPGMWAMAIVVAVLTWITEVVGVLTTGAGPHAGDSIAARNGLDAAIMQHVHAWPGYALVVALAIFLVVVFRGQYPRTRRSSIALSAIVVVQIGVGVFQARTGLPIWSVALHMVLAVVTIAVLAVVLVNARRDAAAALAADGDQGSKGDVHLPVASA</sequence>
<dbReference type="GO" id="GO:0016020">
    <property type="term" value="C:membrane"/>
    <property type="evidence" value="ECO:0007669"/>
    <property type="project" value="UniProtKB-SubCell"/>
</dbReference>
<protein>
    <submittedName>
        <fullName evidence="13">Heme A synthase</fullName>
    </submittedName>
</protein>
<keyword evidence="14" id="KW-1185">Reference proteome</keyword>
<keyword evidence="10" id="KW-1015">Disulfide bond</keyword>
<comment type="caution">
    <text evidence="13">The sequence shown here is derived from an EMBL/GenBank/DDBJ whole genome shotgun (WGS) entry which is preliminary data.</text>
</comment>
<dbReference type="InterPro" id="IPR050450">
    <property type="entry name" value="COX15/CtaA_HemeA_synthase"/>
</dbReference>
<evidence type="ECO:0000256" key="11">
    <source>
        <dbReference type="ARBA" id="ARBA00023444"/>
    </source>
</evidence>
<dbReference type="GO" id="GO:0016491">
    <property type="term" value="F:oxidoreductase activity"/>
    <property type="evidence" value="ECO:0007669"/>
    <property type="project" value="UniProtKB-KW"/>
</dbReference>
<evidence type="ECO:0000256" key="5">
    <source>
        <dbReference type="ARBA" id="ARBA00022989"/>
    </source>
</evidence>
<dbReference type="OrthoDB" id="5241540at2"/>
<evidence type="ECO:0000313" key="14">
    <source>
        <dbReference type="Proteomes" id="UP000433493"/>
    </source>
</evidence>
<dbReference type="AlphaFoldDB" id="A0A7J5BEF2"/>
<feature type="transmembrane region" description="Helical" evidence="12">
    <location>
        <begin position="99"/>
        <end position="118"/>
    </location>
</feature>
<dbReference type="Proteomes" id="UP000433493">
    <property type="component" value="Unassembled WGS sequence"/>
</dbReference>
<evidence type="ECO:0000256" key="2">
    <source>
        <dbReference type="ARBA" id="ARBA00022475"/>
    </source>
</evidence>
<organism evidence="13 14">
    <name type="scientific">Gulosibacter chungangensis</name>
    <dbReference type="NCBI Taxonomy" id="979746"/>
    <lineage>
        <taxon>Bacteria</taxon>
        <taxon>Bacillati</taxon>
        <taxon>Actinomycetota</taxon>
        <taxon>Actinomycetes</taxon>
        <taxon>Micrococcales</taxon>
        <taxon>Microbacteriaceae</taxon>
        <taxon>Gulosibacter</taxon>
    </lineage>
</organism>
<dbReference type="PANTHER" id="PTHR35457:SF1">
    <property type="entry name" value="HEME A SYNTHASE"/>
    <property type="match status" value="1"/>
</dbReference>
<keyword evidence="3 12" id="KW-0812">Transmembrane</keyword>
<keyword evidence="5 12" id="KW-1133">Transmembrane helix</keyword>
<evidence type="ECO:0000256" key="1">
    <source>
        <dbReference type="ARBA" id="ARBA00004141"/>
    </source>
</evidence>
<name>A0A7J5BEF2_9MICO</name>
<dbReference type="Pfam" id="PF02628">
    <property type="entry name" value="COX15-CtaA"/>
    <property type="match status" value="1"/>
</dbReference>
<evidence type="ECO:0000256" key="3">
    <source>
        <dbReference type="ARBA" id="ARBA00022692"/>
    </source>
</evidence>
<comment type="pathway">
    <text evidence="11">Porphyrin-containing compound metabolism.</text>
</comment>
<evidence type="ECO:0000313" key="13">
    <source>
        <dbReference type="EMBL" id="KAB1644256.1"/>
    </source>
</evidence>
<accession>A0A7J5BEF2</accession>
<keyword evidence="6" id="KW-0560">Oxidoreductase</keyword>
<evidence type="ECO:0000256" key="8">
    <source>
        <dbReference type="ARBA" id="ARBA00023133"/>
    </source>
</evidence>
<evidence type="ECO:0000256" key="12">
    <source>
        <dbReference type="SAM" id="Phobius"/>
    </source>
</evidence>
<keyword evidence="7" id="KW-0408">Iron</keyword>
<keyword evidence="9 12" id="KW-0472">Membrane</keyword>